<gene>
    <name evidence="2" type="ORF">LGH74_12425</name>
</gene>
<organism evidence="2 3">
    <name type="scientific">Hymenobacter lucidus</name>
    <dbReference type="NCBI Taxonomy" id="2880930"/>
    <lineage>
        <taxon>Bacteria</taxon>
        <taxon>Pseudomonadati</taxon>
        <taxon>Bacteroidota</taxon>
        <taxon>Cytophagia</taxon>
        <taxon>Cytophagales</taxon>
        <taxon>Hymenobacteraceae</taxon>
        <taxon>Hymenobacter</taxon>
    </lineage>
</organism>
<dbReference type="SUPFAM" id="SSF101898">
    <property type="entry name" value="NHL repeat"/>
    <property type="match status" value="1"/>
</dbReference>
<keyword evidence="1" id="KW-0732">Signal</keyword>
<protein>
    <submittedName>
        <fullName evidence="2">T9SS type A sorting domain-containing protein</fullName>
    </submittedName>
</protein>
<sequence length="544" mass="56757">MRFSTRSILTGAAGILCSLALSAGARAQTTPPAWLSARSIGNSQFSSAYPAPVVDKDGNTYRAGTFSAAVTIAGSQYACLGSSDAYVVKLDAAGNQLWLRLFSTSAYEFASGLALDKAGNVYVNLAVTNRTALGNNVTLDGGSYVVRFSPLGEPAWAQKTGPTTIAVDDQDHVYLTSTFQNTYSLGGTTLQNPGTGLHAQYLGRLSATTGAVQLLQLVGHYPPPGPARFNYYSPMIAVAPAGNVFLLNRFEERIIVHADTFTTRGFGDVLITRYTSQGGYEWVRQYGGAGRDYLEQAVADASGNLYLTGSFDQTATFGTLTATTTGAYDAYLVKYSTEGAAQWVQTGGGPSSDYWNALTLDAAGNPYVAGTFFNQAKVGTAALVGAGSNDIMVAAYTAAGQLRWVQQAGGPANDASYGLGIDAAGIVYLYGDTPAACSFGAATVTAASRVENYLARLASTPLATKDARPQALGLYPNPATDRVQLPALPTGTRVQLVDALGRVAREAVVSAAGQVSVRGLVPGLYTLRATTTQGQALTGRLVVE</sequence>
<dbReference type="NCBIfam" id="TIGR04183">
    <property type="entry name" value="Por_Secre_tail"/>
    <property type="match status" value="1"/>
</dbReference>
<dbReference type="PANTHER" id="PTHR35580:SF1">
    <property type="entry name" value="PHYTASE-LIKE DOMAIN-CONTAINING PROTEIN"/>
    <property type="match status" value="1"/>
</dbReference>
<accession>A0ABS8ARG6</accession>
<proteinExistence type="predicted"/>
<comment type="caution">
    <text evidence="2">The sequence shown here is derived from an EMBL/GenBank/DDBJ whole genome shotgun (WGS) entry which is preliminary data.</text>
</comment>
<dbReference type="PANTHER" id="PTHR35580">
    <property type="entry name" value="CELL SURFACE GLYCOPROTEIN (S-LAYER PROTEIN)-LIKE PROTEIN"/>
    <property type="match status" value="1"/>
</dbReference>
<evidence type="ECO:0000256" key="1">
    <source>
        <dbReference type="SAM" id="SignalP"/>
    </source>
</evidence>
<feature type="chain" id="PRO_5045367304" evidence="1">
    <location>
        <begin position="28"/>
        <end position="544"/>
    </location>
</feature>
<evidence type="ECO:0000313" key="3">
    <source>
        <dbReference type="Proteomes" id="UP001165296"/>
    </source>
</evidence>
<dbReference type="InterPro" id="IPR026444">
    <property type="entry name" value="Secre_tail"/>
</dbReference>
<dbReference type="InterPro" id="IPR052918">
    <property type="entry name" value="Motility_Chemotaxis_Reg"/>
</dbReference>
<evidence type="ECO:0000313" key="2">
    <source>
        <dbReference type="EMBL" id="MCB2408785.1"/>
    </source>
</evidence>
<feature type="signal peptide" evidence="1">
    <location>
        <begin position="1"/>
        <end position="27"/>
    </location>
</feature>
<dbReference type="Proteomes" id="UP001165296">
    <property type="component" value="Unassembled WGS sequence"/>
</dbReference>
<reference evidence="2" key="1">
    <citation type="submission" date="2021-10" db="EMBL/GenBank/DDBJ databases">
        <authorList>
            <person name="Dean J.D."/>
            <person name="Kim M.K."/>
            <person name="Newey C.N."/>
            <person name="Stoker T.S."/>
            <person name="Thompson D.W."/>
            <person name="Grose J.H."/>
        </authorList>
    </citation>
    <scope>NUCLEOTIDE SEQUENCE</scope>
    <source>
        <strain evidence="2">BT178</strain>
    </source>
</reference>
<dbReference type="InterPro" id="IPR011042">
    <property type="entry name" value="6-blade_b-propeller_TolB-like"/>
</dbReference>
<dbReference type="Gene3D" id="2.120.10.30">
    <property type="entry name" value="TolB, C-terminal domain"/>
    <property type="match status" value="1"/>
</dbReference>
<name>A0ABS8ARG6_9BACT</name>
<dbReference type="EMBL" id="JAJADR010000003">
    <property type="protein sequence ID" value="MCB2408785.1"/>
    <property type="molecule type" value="Genomic_DNA"/>
</dbReference>
<dbReference type="RefSeq" id="WP_226176156.1">
    <property type="nucleotide sequence ID" value="NZ_JAJADR010000003.1"/>
</dbReference>
<keyword evidence="3" id="KW-1185">Reference proteome</keyword>